<organism evidence="3">
    <name type="scientific">Oppiella nova</name>
    <dbReference type="NCBI Taxonomy" id="334625"/>
    <lineage>
        <taxon>Eukaryota</taxon>
        <taxon>Metazoa</taxon>
        <taxon>Ecdysozoa</taxon>
        <taxon>Arthropoda</taxon>
        <taxon>Chelicerata</taxon>
        <taxon>Arachnida</taxon>
        <taxon>Acari</taxon>
        <taxon>Acariformes</taxon>
        <taxon>Sarcoptiformes</taxon>
        <taxon>Oribatida</taxon>
        <taxon>Brachypylina</taxon>
        <taxon>Oppioidea</taxon>
        <taxon>Oppiidae</taxon>
        <taxon>Oppiella</taxon>
    </lineage>
</organism>
<evidence type="ECO:0000313" key="3">
    <source>
        <dbReference type="EMBL" id="CAD7655335.1"/>
    </source>
</evidence>
<keyword evidence="2" id="KW-1133">Transmembrane helix</keyword>
<evidence type="ECO:0000256" key="1">
    <source>
        <dbReference type="SAM" id="MobiDB-lite"/>
    </source>
</evidence>
<dbReference type="Proteomes" id="UP000728032">
    <property type="component" value="Unassembled WGS sequence"/>
</dbReference>
<dbReference type="EMBL" id="CAJPVJ010009334">
    <property type="protein sequence ID" value="CAG2172522.1"/>
    <property type="molecule type" value="Genomic_DNA"/>
</dbReference>
<dbReference type="AlphaFoldDB" id="A0A7R9M940"/>
<keyword evidence="2" id="KW-0812">Transmembrane</keyword>
<name>A0A7R9M940_9ACAR</name>
<dbReference type="EMBL" id="OC924159">
    <property type="protein sequence ID" value="CAD7655335.1"/>
    <property type="molecule type" value="Genomic_DNA"/>
</dbReference>
<proteinExistence type="predicted"/>
<reference evidence="3" key="1">
    <citation type="submission" date="2020-11" db="EMBL/GenBank/DDBJ databases">
        <authorList>
            <person name="Tran Van P."/>
        </authorList>
    </citation>
    <scope>NUCLEOTIDE SEQUENCE</scope>
</reference>
<evidence type="ECO:0000313" key="4">
    <source>
        <dbReference type="Proteomes" id="UP000728032"/>
    </source>
</evidence>
<feature type="transmembrane region" description="Helical" evidence="2">
    <location>
        <begin position="114"/>
        <end position="132"/>
    </location>
</feature>
<feature type="region of interest" description="Disordered" evidence="1">
    <location>
        <begin position="138"/>
        <end position="159"/>
    </location>
</feature>
<protein>
    <submittedName>
        <fullName evidence="3">Uncharacterized protein</fullName>
    </submittedName>
</protein>
<keyword evidence="4" id="KW-1185">Reference proteome</keyword>
<sequence length="159" mass="17494">MNEIVSFPDYQSALRASRRRRPHRTRRVGRCTRAYSCGPLLSAFLESVPPISWITSDKLGPTHLMHVKDYKEEIPGYRGARGVDAQEGPEGWGDAAVGTVAVGTLFTLSIHSPAVAIVLGGAIIVGVVAWLINRQAQKRKQNQKLKQNPKSKPKSKPNQ</sequence>
<accession>A0A7R9M940</accession>
<keyword evidence="2" id="KW-0472">Membrane</keyword>
<evidence type="ECO:0000256" key="2">
    <source>
        <dbReference type="SAM" id="Phobius"/>
    </source>
</evidence>
<gene>
    <name evidence="3" type="ORF">ONB1V03_LOCUS11978</name>
</gene>